<reference evidence="2 3" key="1">
    <citation type="submission" date="2023-10" db="EMBL/GenBank/DDBJ databases">
        <title>Characterization of rhizosphere-enriched actinobacteria from wheat plants lab-grown on chernevaya soil.</title>
        <authorList>
            <person name="Tikhonova E.N."/>
            <person name="Konopkin A."/>
            <person name="Kravchenko I.K."/>
        </authorList>
    </citation>
    <scope>NUCLEOTIDE SEQUENCE [LARGE SCALE GENOMIC DNA]</scope>
    <source>
        <strain evidence="2 3">RR29</strain>
    </source>
</reference>
<evidence type="ECO:0000313" key="3">
    <source>
        <dbReference type="Proteomes" id="UP001187346"/>
    </source>
</evidence>
<keyword evidence="3" id="KW-1185">Reference proteome</keyword>
<dbReference type="InterPro" id="IPR000873">
    <property type="entry name" value="AMP-dep_synth/lig_dom"/>
</dbReference>
<evidence type="ECO:0000313" key="2">
    <source>
        <dbReference type="EMBL" id="MDV7224287.1"/>
    </source>
</evidence>
<dbReference type="Pfam" id="PF00501">
    <property type="entry name" value="AMP-binding"/>
    <property type="match status" value="1"/>
</dbReference>
<dbReference type="PANTHER" id="PTHR45527:SF1">
    <property type="entry name" value="FATTY ACID SYNTHASE"/>
    <property type="match status" value="1"/>
</dbReference>
<dbReference type="EMBL" id="JAWMAJ010000547">
    <property type="protein sequence ID" value="MDV7224287.1"/>
    <property type="molecule type" value="Genomic_DNA"/>
</dbReference>
<name>A0ABU4FUM2_9ACTN</name>
<feature type="domain" description="AMP-dependent synthetase/ligase" evidence="1">
    <location>
        <begin position="1"/>
        <end position="199"/>
    </location>
</feature>
<dbReference type="Gene3D" id="2.30.38.10">
    <property type="entry name" value="Luciferase, Domain 3"/>
    <property type="match status" value="1"/>
</dbReference>
<protein>
    <submittedName>
        <fullName evidence="2">AMP-binding protein</fullName>
    </submittedName>
</protein>
<proteinExistence type="predicted"/>
<dbReference type="Gene3D" id="3.40.50.980">
    <property type="match status" value="1"/>
</dbReference>
<organism evidence="2 3">
    <name type="scientific">Streptomyces prunicolor</name>
    <dbReference type="NCBI Taxonomy" id="67348"/>
    <lineage>
        <taxon>Bacteria</taxon>
        <taxon>Bacillati</taxon>
        <taxon>Actinomycetota</taxon>
        <taxon>Actinomycetes</taxon>
        <taxon>Kitasatosporales</taxon>
        <taxon>Streptomycetaceae</taxon>
        <taxon>Streptomyces</taxon>
    </lineage>
</organism>
<gene>
    <name evidence="2" type="ORF">R5A26_51090</name>
</gene>
<feature type="non-terminal residue" evidence="2">
    <location>
        <position position="225"/>
    </location>
</feature>
<dbReference type="RefSeq" id="WP_317776415.1">
    <property type="nucleotide sequence ID" value="NZ_JAWMAJ010000547.1"/>
</dbReference>
<accession>A0ABU4FUM2</accession>
<comment type="caution">
    <text evidence="2">The sequence shown here is derived from an EMBL/GenBank/DDBJ whole genome shotgun (WGS) entry which is preliminary data.</text>
</comment>
<evidence type="ECO:0000259" key="1">
    <source>
        <dbReference type="Pfam" id="PF00501"/>
    </source>
</evidence>
<feature type="non-terminal residue" evidence="2">
    <location>
        <position position="1"/>
    </location>
</feature>
<dbReference type="SUPFAM" id="SSF56801">
    <property type="entry name" value="Acetyl-CoA synthetase-like"/>
    <property type="match status" value="1"/>
</dbReference>
<dbReference type="PANTHER" id="PTHR45527">
    <property type="entry name" value="NONRIBOSOMAL PEPTIDE SYNTHETASE"/>
    <property type="match status" value="1"/>
</dbReference>
<sequence length="225" mass="24139">STGEPKGVAVTHQDVLELCSDSMFTPGAHDRVLMLAPYAFDPCTYALWLPLLHGGLTVVTQEGDLEVGPLGRLIRDEQITGLDITAGLFRVMAEEDPACFAGIREVITGGDVISPTAVRRVLEHCPGTVVRGAYGPTETTLFASQSPFRRAAEVPAPLPIGRPLDGMHAYILDEHLTPLPPGTTGELYLAGTGLARGYWQRPALTAERFTADPFGPPGTRMYRTG</sequence>
<dbReference type="Proteomes" id="UP001187346">
    <property type="component" value="Unassembled WGS sequence"/>
</dbReference>